<evidence type="ECO:0000256" key="4">
    <source>
        <dbReference type="SAM" id="Coils"/>
    </source>
</evidence>
<feature type="compositionally biased region" description="Polar residues" evidence="5">
    <location>
        <begin position="997"/>
        <end position="1006"/>
    </location>
</feature>
<dbReference type="CDD" id="cd00176">
    <property type="entry name" value="SPEC"/>
    <property type="match status" value="2"/>
</dbReference>
<feature type="compositionally biased region" description="Basic and acidic residues" evidence="5">
    <location>
        <begin position="752"/>
        <end position="762"/>
    </location>
</feature>
<dbReference type="Gene3D" id="1.20.58.60">
    <property type="match status" value="5"/>
</dbReference>
<dbReference type="Proteomes" id="UP000728185">
    <property type="component" value="Unassembled WGS sequence"/>
</dbReference>
<protein>
    <submittedName>
        <fullName evidence="7">Spectrin beta chain brain 1</fullName>
    </submittedName>
</protein>
<dbReference type="InterPro" id="IPR011993">
    <property type="entry name" value="PH-like_dom_sf"/>
</dbReference>
<evidence type="ECO:0000313" key="8">
    <source>
        <dbReference type="Proteomes" id="UP000728185"/>
    </source>
</evidence>
<feature type="compositionally biased region" description="Acidic residues" evidence="5">
    <location>
        <begin position="1360"/>
        <end position="1369"/>
    </location>
</feature>
<feature type="coiled-coil region" evidence="4">
    <location>
        <begin position="271"/>
        <end position="331"/>
    </location>
</feature>
<organism evidence="7 8">
    <name type="scientific">Fasciolopsis buskii</name>
    <dbReference type="NCBI Taxonomy" id="27845"/>
    <lineage>
        <taxon>Eukaryota</taxon>
        <taxon>Metazoa</taxon>
        <taxon>Spiralia</taxon>
        <taxon>Lophotrochozoa</taxon>
        <taxon>Platyhelminthes</taxon>
        <taxon>Trematoda</taxon>
        <taxon>Digenea</taxon>
        <taxon>Plagiorchiida</taxon>
        <taxon>Echinostomata</taxon>
        <taxon>Echinostomatoidea</taxon>
        <taxon>Fasciolidae</taxon>
        <taxon>Fasciolopsis</taxon>
    </lineage>
</organism>
<dbReference type="PANTHER" id="PTHR11915">
    <property type="entry name" value="SPECTRIN/FILAMIN RELATED CYTOSKELETAL PROTEIN"/>
    <property type="match status" value="1"/>
</dbReference>
<name>A0A8E0VMG2_9TREM</name>
<comment type="caution">
    <text evidence="7">The sequence shown here is derived from an EMBL/GenBank/DDBJ whole genome shotgun (WGS) entry which is preliminary data.</text>
</comment>
<dbReference type="OrthoDB" id="6285941at2759"/>
<keyword evidence="8" id="KW-1185">Reference proteome</keyword>
<dbReference type="Pfam" id="PF00435">
    <property type="entry name" value="Spectrin"/>
    <property type="match status" value="3"/>
</dbReference>
<dbReference type="Pfam" id="PF15410">
    <property type="entry name" value="PH_9"/>
    <property type="match status" value="1"/>
</dbReference>
<keyword evidence="4" id="KW-0175">Coiled coil</keyword>
<reference evidence="7" key="1">
    <citation type="submission" date="2019-05" db="EMBL/GenBank/DDBJ databases">
        <title>Annotation for the trematode Fasciolopsis buski.</title>
        <authorList>
            <person name="Choi Y.-J."/>
        </authorList>
    </citation>
    <scope>NUCLEOTIDE SEQUENCE</scope>
    <source>
        <strain evidence="7">HT</strain>
        <tissue evidence="7">Whole worm</tissue>
    </source>
</reference>
<dbReference type="GO" id="GO:0051693">
    <property type="term" value="P:actin filament capping"/>
    <property type="evidence" value="ECO:0007669"/>
    <property type="project" value="UniProtKB-KW"/>
</dbReference>
<evidence type="ECO:0000256" key="2">
    <source>
        <dbReference type="ARBA" id="ARBA00022467"/>
    </source>
</evidence>
<evidence type="ECO:0000256" key="3">
    <source>
        <dbReference type="ARBA" id="ARBA00022737"/>
    </source>
</evidence>
<dbReference type="InterPro" id="IPR018159">
    <property type="entry name" value="Spectrin/alpha-actinin"/>
</dbReference>
<feature type="compositionally biased region" description="Acidic residues" evidence="5">
    <location>
        <begin position="797"/>
        <end position="806"/>
    </location>
</feature>
<feature type="domain" description="PH" evidence="6">
    <location>
        <begin position="1030"/>
        <end position="1149"/>
    </location>
</feature>
<feature type="compositionally biased region" description="Polar residues" evidence="5">
    <location>
        <begin position="1250"/>
        <end position="1259"/>
    </location>
</feature>
<dbReference type="SUPFAM" id="SSF46966">
    <property type="entry name" value="Spectrin repeat"/>
    <property type="match status" value="5"/>
</dbReference>
<evidence type="ECO:0000313" key="7">
    <source>
        <dbReference type="EMBL" id="KAA0194049.1"/>
    </source>
</evidence>
<dbReference type="PROSITE" id="PS50003">
    <property type="entry name" value="PH_DOMAIN"/>
    <property type="match status" value="1"/>
</dbReference>
<accession>A0A8E0VMG2</accession>
<feature type="compositionally biased region" description="Polar residues" evidence="5">
    <location>
        <begin position="740"/>
        <end position="750"/>
    </location>
</feature>
<feature type="region of interest" description="Disordered" evidence="5">
    <location>
        <begin position="997"/>
        <end position="1019"/>
    </location>
</feature>
<feature type="compositionally biased region" description="Polar residues" evidence="5">
    <location>
        <begin position="1296"/>
        <end position="1305"/>
    </location>
</feature>
<dbReference type="InterPro" id="IPR041681">
    <property type="entry name" value="PH_9"/>
</dbReference>
<feature type="compositionally biased region" description="Basic residues" evidence="5">
    <location>
        <begin position="1318"/>
        <end position="1328"/>
    </location>
</feature>
<feature type="region of interest" description="Disordered" evidence="5">
    <location>
        <begin position="1243"/>
        <end position="1280"/>
    </location>
</feature>
<keyword evidence="3" id="KW-0677">Repeat</keyword>
<feature type="region of interest" description="Disordered" evidence="5">
    <location>
        <begin position="1296"/>
        <end position="1369"/>
    </location>
</feature>
<comment type="similarity">
    <text evidence="1">Belongs to the spectrin family.</text>
</comment>
<proteinExistence type="inferred from homology"/>
<dbReference type="Gene3D" id="2.30.29.30">
    <property type="entry name" value="Pleckstrin-homology domain (PH domain)/Phosphotyrosine-binding domain (PTB)"/>
    <property type="match status" value="1"/>
</dbReference>
<dbReference type="SMART" id="SM00233">
    <property type="entry name" value="PH"/>
    <property type="match status" value="1"/>
</dbReference>
<evidence type="ECO:0000256" key="1">
    <source>
        <dbReference type="ARBA" id="ARBA00006826"/>
    </source>
</evidence>
<dbReference type="SMART" id="SM00150">
    <property type="entry name" value="SPEC"/>
    <property type="match status" value="5"/>
</dbReference>
<keyword evidence="2" id="KW-0117">Actin capping</keyword>
<gene>
    <name evidence="7" type="ORF">FBUS_04248</name>
</gene>
<feature type="region of interest" description="Disordered" evidence="5">
    <location>
        <begin position="794"/>
        <end position="819"/>
    </location>
</feature>
<sequence>MPLVVVLVTKALTQPFYLQEHASILLHASPTTATKVDQVPDLNKLENCYWMVRRTVEKRWAQVDAQKHCHQLLYDLGDEQIWIRERISLAGNQDVGRSLLAVNQLIRRHRLLLKEVAVRDERVELLLKEADTILTQWQTRPVESLSGSKESDFVLLHSNGTRFRLHTQVLINLANMCADVRQDRVELRARLKQRGHLLDVGYSCLKHLTDFGELCAWLEETEAVVLLDSRASRDTVTAKAELRKHANLELRINGLLAASVRDFNAHTLQLLNQSREQADELMKQLQPLQRTDADFRSDTSEQRFRDRKQLKRHLRARYKQLMKRIEVLKDIQATIDRQYASLRDICVEKRQRLEELLALNVVYEEVADFENWMHLQARIAASSTTGRDMPECFRLLSQFSQFAADVLGIQLQSLTGHNDTQRSIEAETCALIPEVDEEQTVGLTGGALRMARVVNMCRCLIRTRHSDAPQIAFWQDRLTETWADLNELVHTRWVQLVHETRRQMFLTRCEELQEFITEKAMQLPDDVGTNFKVISQQLTQQNLFEQDFQAMELQLQELDKTAEKLLPLYAGKWAARLTKPRDNLSALMIKLRERMQRRRKRLEESVTLYKWLTTVNEVVRWIQTCQADVDQVLNQEVDKQNTLVEMASVWSTDSLRARLALMFHYRTEMDARQESVMSCLRKGEELYQIFLSQNEQEVQDKVEDTITGRCTPLIVVDSHQPGLDSTEEAALPYSFLNRPSVGQESQTASTEMDEKRITESIGRKTSSHMDSPSGYEIPSTSSTKYSEFKSYQSAVGSDEELAEEETNYPAGKLTESPEPEFSIDDKELTMLSSTLPVMPSASRSPSIQAFSSSNEVKQHMYDLITKWCELHQFWCEVYRRLKFQLWAASFASEADAAEQWLEVHEADLQVNETEDSIQSITNMIQRHEALEHNLRLQTDRFERLKRPTQMELLNAMQAGYPPSEKSCSRGPEWSDSTAVFPVIPTVDTLLRQFGLESETNSVSGDQSEQRDDIQTKPSNEVENIGESIFKENMGDMLWRKHECVAHSMRARDRTWYEMYVLIETNTQQILFYRSKSDYDAQHPLAHTFRNEVGLNLGENNLSVSIATDYTKRPHVFRILNPNTGLSYLFQAPNGEVMQRWVDRLTSWFPPPSPKLSRPKSATVITLSRPPDEYDGPPELLGHTEPTELVTNISIDVPQSELYASEAHSSGAWGLRSVAPKQVLRWFKRKQSLNALNSSLTHGKETKSGIIRSSTTQTIASGRRPMSASSSRSHDLKRSTSVRKRFGLISGSQTLPPRFCSSSRSGISAHRAPSFLCPSRRKSSKRRQARKDNVEIEEFYPEPHVLPGAKEDVSENPLTPESDDTDGDEE</sequence>
<dbReference type="InterPro" id="IPR001849">
    <property type="entry name" value="PH_domain"/>
</dbReference>
<dbReference type="InterPro" id="IPR002017">
    <property type="entry name" value="Spectrin_repeat"/>
</dbReference>
<dbReference type="SUPFAM" id="SSF50729">
    <property type="entry name" value="PH domain-like"/>
    <property type="match status" value="1"/>
</dbReference>
<dbReference type="EMBL" id="LUCM01004648">
    <property type="protein sequence ID" value="KAA0194049.1"/>
    <property type="molecule type" value="Genomic_DNA"/>
</dbReference>
<feature type="region of interest" description="Disordered" evidence="5">
    <location>
        <begin position="739"/>
        <end position="781"/>
    </location>
</feature>
<evidence type="ECO:0000259" key="6">
    <source>
        <dbReference type="PROSITE" id="PS50003"/>
    </source>
</evidence>
<evidence type="ECO:0000256" key="5">
    <source>
        <dbReference type="SAM" id="MobiDB-lite"/>
    </source>
</evidence>